<dbReference type="RefSeq" id="XP_012178247.1">
    <property type="nucleotide sequence ID" value="XM_012322857.1"/>
</dbReference>
<dbReference type="InParanoid" id="J4H0U6"/>
<evidence type="ECO:0000313" key="5">
    <source>
        <dbReference type="Proteomes" id="UP000006352"/>
    </source>
</evidence>
<dbReference type="PROSITE" id="PS50211">
    <property type="entry name" value="DENN"/>
    <property type="match status" value="1"/>
</dbReference>
<dbReference type="InterPro" id="IPR051696">
    <property type="entry name" value="DENN_Domain_GEFs"/>
</dbReference>
<feature type="compositionally biased region" description="Polar residues" evidence="2">
    <location>
        <begin position="55"/>
        <end position="69"/>
    </location>
</feature>
<dbReference type="HOGENOM" id="CLU_004288_0_0_1"/>
<dbReference type="InterPro" id="IPR001194">
    <property type="entry name" value="cDENN_dom"/>
</dbReference>
<dbReference type="InterPro" id="IPR043153">
    <property type="entry name" value="DENN_C"/>
</dbReference>
<feature type="compositionally biased region" description="Basic and acidic residues" evidence="2">
    <location>
        <begin position="29"/>
        <end position="38"/>
    </location>
</feature>
<dbReference type="GeneID" id="24093875"/>
<feature type="region of interest" description="Disordered" evidence="2">
    <location>
        <begin position="252"/>
        <end position="284"/>
    </location>
</feature>
<feature type="region of interest" description="Disordered" evidence="2">
    <location>
        <begin position="1145"/>
        <end position="1178"/>
    </location>
</feature>
<dbReference type="Pfam" id="PF02141">
    <property type="entry name" value="DENN"/>
    <property type="match status" value="1"/>
</dbReference>
<feature type="compositionally biased region" description="Polar residues" evidence="2">
    <location>
        <begin position="1165"/>
        <end position="1177"/>
    </location>
</feature>
<name>J4H0U6_9APHY</name>
<feature type="compositionally biased region" description="Polar residues" evidence="2">
    <location>
        <begin position="275"/>
        <end position="284"/>
    </location>
</feature>
<feature type="region of interest" description="Disordered" evidence="2">
    <location>
        <begin position="29"/>
        <end position="151"/>
    </location>
</feature>
<dbReference type="PANTHER" id="PTHR12296:SF31">
    <property type="entry name" value="DENN (AEX-3) DOMAIN PROTEIN (AFU_ORTHOLOGUE AFUA_6G11200)"/>
    <property type="match status" value="1"/>
</dbReference>
<feature type="compositionally biased region" description="Acidic residues" evidence="2">
    <location>
        <begin position="490"/>
        <end position="500"/>
    </location>
</feature>
<feature type="region of interest" description="Disordered" evidence="2">
    <location>
        <begin position="1298"/>
        <end position="1339"/>
    </location>
</feature>
<dbReference type="Proteomes" id="UP000006352">
    <property type="component" value="Unassembled WGS sequence"/>
</dbReference>
<evidence type="ECO:0000259" key="3">
    <source>
        <dbReference type="PROSITE" id="PS50211"/>
    </source>
</evidence>
<dbReference type="Gene3D" id="3.40.50.11500">
    <property type="match status" value="1"/>
</dbReference>
<feature type="coiled-coil region" evidence="1">
    <location>
        <begin position="871"/>
        <end position="989"/>
    </location>
</feature>
<accession>J4H0U6</accession>
<feature type="compositionally biased region" description="Basic and acidic residues" evidence="2">
    <location>
        <begin position="1316"/>
        <end position="1328"/>
    </location>
</feature>
<feature type="domain" description="UDENN" evidence="3">
    <location>
        <begin position="457"/>
        <end position="851"/>
    </location>
</feature>
<proteinExistence type="predicted"/>
<dbReference type="GO" id="GO:0032483">
    <property type="term" value="P:regulation of Rab protein signal transduction"/>
    <property type="evidence" value="ECO:0007669"/>
    <property type="project" value="TreeGrafter"/>
</dbReference>
<protein>
    <recommendedName>
        <fullName evidence="3">UDENN domain-containing protein</fullName>
    </recommendedName>
</protein>
<sequence length="1359" mass="146322">MQARTRANAPVQPLAVSATPLIGEKILKSRWSDEEGNHGQRSSLLPSPLARKPTQKSTLSLRSASSTFNRPDAPSSRPASARTPRPIQAPDPIITISAASNTNNTTLDSDNHFTPSSPHPAPLPTDPADTSLDDGDDLDYVNVEHPGPDSNAAVISRPDKAARVLGIRHRKEMEPIPASNRASLASARSAPPVTVTAPPPATGPTLPLASLYVVSGLPKSPHTWTLADPDSVMGLHHADGAVGRWWRPEVLGSTVSPGAGGGSGKRKKKGKGEESTTVFSSSGHLSKQEVGKMLSKALKLSFPREVEIIASTLQPASTVHSFTFTLPAPATPLAPSPSTDLLRASVLSANTDPHSSIVSFPYSYNDDPFSRGRPSSAFLGPPVVSPHAHGSGRGSDLGAGAKTGNNQITYHGVVLTVWSHADAERTAAIRRTLEASRARKESAQSLVTARMKGRRPGSDAGSATDPTLQARRRARVSSRGPWGTGGGTDVETDGDGETDGEGGAISESDFDVASTIGHGPGESTLFLPGDAVFWLPYALTLVSRYPIYDLMRDYLTLSWARFSKDVQSHTLQISKILSHPAPRPGELVRLDASSAPASNSSSAVETSLEVVARFPGGLDFGRGLVDVNFTMWPLFKCLNIDNILTICEIALAPTGRILFFSRHPAILGIAVHTIRYLVELRGWSGVALSTVHSRDAKIYIDDPGPWIMGLATEARYCVRPPAEVCVVDLDINYLNCSAPPPGVVSVKQQREKYRQRLLAAFEPHYHPDHCVPSEFKEAFPAGRFRPVCKIQAKRGAASTAVADMVKPPEWWHSTRIIQAFDNVLADKMKKPSLLKRISSFGSVRPLPRLTVAEQHIQLSIRKRATAFVDARDDLETKIGRLSRRLNFLMTESDLWRDKFVTFEQYAEKLSVEAGELRAKINKEQKETKRLSSMITMTAAEKAKLQNQLRETEDAHRTALAELTNMKDTMERMEEERAEMIAEVEAQIERALASMAVDMDESDYGSRPSSRMSSRSAPSTYRRPSERSRGLRSFSTESTLAESYEGDGREEPQTKRTTGTVPEADEEDETRLGKKKRFSADWTDGPQDMSAVDEGISQKSDRITQKVLQIQRKLESALAADAQRRSLEGQLSESDLSESNRALRSRLAKGGKASGKHSRGGSKRSFTLSPPRTGSSTPGFDAAAAAAAAVVSDASPTSATSHEGSKTESIKTIIPDARSAATQDTQPFDLAGLRKIPSAVSLSATGAESPSQATPTTPSLSFGPTVTTDDEETDFQSAYSTSPRGSYGSFENVTATFGVPGSEQGTPTSASRGQHHAFHEPVFKGRDRVSSTSTATAADRGIRTSEDTVITARATVLGSV</sequence>
<feature type="compositionally biased region" description="Low complexity" evidence="2">
    <location>
        <begin position="1005"/>
        <end position="1018"/>
    </location>
</feature>
<keyword evidence="1" id="KW-0175">Coiled coil</keyword>
<evidence type="ECO:0000256" key="1">
    <source>
        <dbReference type="SAM" id="Coils"/>
    </source>
</evidence>
<organism evidence="4 5">
    <name type="scientific">Fibroporia radiculosa</name>
    <dbReference type="NCBI Taxonomy" id="599839"/>
    <lineage>
        <taxon>Eukaryota</taxon>
        <taxon>Fungi</taxon>
        <taxon>Dikarya</taxon>
        <taxon>Basidiomycota</taxon>
        <taxon>Agaricomycotina</taxon>
        <taxon>Agaricomycetes</taxon>
        <taxon>Polyporales</taxon>
        <taxon>Fibroporiaceae</taxon>
        <taxon>Fibroporia</taxon>
    </lineage>
</organism>
<reference evidence="4 5" key="1">
    <citation type="journal article" date="2012" name="Appl. Environ. Microbiol.">
        <title>Short-read sequencing for genomic analysis of the brown rot fungus Fibroporia radiculosa.</title>
        <authorList>
            <person name="Tang J.D."/>
            <person name="Perkins A.D."/>
            <person name="Sonstegard T.S."/>
            <person name="Schroeder S.G."/>
            <person name="Burgess S.C."/>
            <person name="Diehl S.V."/>
        </authorList>
    </citation>
    <scope>NUCLEOTIDE SEQUENCE [LARGE SCALE GENOMIC DNA]</scope>
    <source>
        <strain evidence="4 5">TFFH 294</strain>
    </source>
</reference>
<feature type="region of interest" description="Disordered" evidence="2">
    <location>
        <begin position="181"/>
        <end position="201"/>
    </location>
</feature>
<feature type="compositionally biased region" description="Basic residues" evidence="2">
    <location>
        <begin position="1145"/>
        <end position="1161"/>
    </location>
</feature>
<feature type="compositionally biased region" description="Low complexity" evidence="2">
    <location>
        <begin position="93"/>
        <end position="106"/>
    </location>
</feature>
<dbReference type="GO" id="GO:0031410">
    <property type="term" value="C:cytoplasmic vesicle"/>
    <property type="evidence" value="ECO:0007669"/>
    <property type="project" value="TreeGrafter"/>
</dbReference>
<feature type="compositionally biased region" description="Polar residues" evidence="2">
    <location>
        <begin position="1241"/>
        <end position="1266"/>
    </location>
</feature>
<feature type="region of interest" description="Disordered" evidence="2">
    <location>
        <begin position="998"/>
        <end position="1100"/>
    </location>
</feature>
<evidence type="ECO:0000313" key="4">
    <source>
        <dbReference type="EMBL" id="CCL98964.1"/>
    </source>
</evidence>
<gene>
    <name evidence="4" type="ORF">FIBRA_00972</name>
</gene>
<dbReference type="SMART" id="SM00799">
    <property type="entry name" value="DENN"/>
    <property type="match status" value="1"/>
</dbReference>
<feature type="compositionally biased region" description="Low complexity" evidence="2">
    <location>
        <begin position="181"/>
        <end position="196"/>
    </location>
</feature>
<dbReference type="OrthoDB" id="6019893at2759"/>
<dbReference type="PANTHER" id="PTHR12296">
    <property type="entry name" value="DENN DOMAIN-CONTAINING PROTEIN 4"/>
    <property type="match status" value="1"/>
</dbReference>
<dbReference type="InterPro" id="IPR037516">
    <property type="entry name" value="Tripartite_DENN"/>
</dbReference>
<keyword evidence="5" id="KW-1185">Reference proteome</keyword>
<feature type="region of interest" description="Disordered" evidence="2">
    <location>
        <begin position="1241"/>
        <end position="1269"/>
    </location>
</feature>
<dbReference type="EMBL" id="HE796908">
    <property type="protein sequence ID" value="CCL98964.1"/>
    <property type="molecule type" value="Genomic_DNA"/>
</dbReference>
<feature type="region of interest" description="Disordered" evidence="2">
    <location>
        <begin position="435"/>
        <end position="506"/>
    </location>
</feature>
<evidence type="ECO:0000256" key="2">
    <source>
        <dbReference type="SAM" id="MobiDB-lite"/>
    </source>
</evidence>
<dbReference type="STRING" id="599839.J4H0U6"/>
<feature type="region of interest" description="Disordered" evidence="2">
    <location>
        <begin position="373"/>
        <end position="400"/>
    </location>
</feature>
<feature type="compositionally biased region" description="Polar residues" evidence="2">
    <location>
        <begin position="1302"/>
        <end position="1311"/>
    </location>
</feature>